<protein>
    <submittedName>
        <fullName evidence="2">Uncharacterized protein</fullName>
    </submittedName>
</protein>
<reference evidence="2 3" key="1">
    <citation type="submission" date="2021-02" db="EMBL/GenBank/DDBJ databases">
        <title>PHA producing bacteria isolated from coastal sediment in Guangdong, Shenzhen.</title>
        <authorList>
            <person name="Zheng W."/>
            <person name="Yu S."/>
            <person name="Huang Y."/>
        </authorList>
    </citation>
    <scope>NUCLEOTIDE SEQUENCE [LARGE SCALE GENOMIC DNA]</scope>
    <source>
        <strain evidence="2 3">TN21-5</strain>
    </source>
</reference>
<dbReference type="Proteomes" id="UP000664344">
    <property type="component" value="Unassembled WGS sequence"/>
</dbReference>
<sequence length="78" mass="8229">MMQWFLAFIGIVFGLVIGAVVGWLVGLTPVVIDTLNSLFSLKRPGDFFGGNLNAVVFTVPILAILGAIAGGYLGYRIG</sequence>
<evidence type="ECO:0000313" key="2">
    <source>
        <dbReference type="EMBL" id="MBN7770382.1"/>
    </source>
</evidence>
<keyword evidence="1" id="KW-0472">Membrane</keyword>
<organism evidence="2 3">
    <name type="scientific">Marinobacter daepoensis</name>
    <dbReference type="NCBI Taxonomy" id="262077"/>
    <lineage>
        <taxon>Bacteria</taxon>
        <taxon>Pseudomonadati</taxon>
        <taxon>Pseudomonadota</taxon>
        <taxon>Gammaproteobacteria</taxon>
        <taxon>Pseudomonadales</taxon>
        <taxon>Marinobacteraceae</taxon>
        <taxon>Marinobacter</taxon>
    </lineage>
</organism>
<keyword evidence="1" id="KW-0812">Transmembrane</keyword>
<comment type="caution">
    <text evidence="2">The sequence shown here is derived from an EMBL/GenBank/DDBJ whole genome shotgun (WGS) entry which is preliminary data.</text>
</comment>
<keyword evidence="3" id="KW-1185">Reference proteome</keyword>
<feature type="transmembrane region" description="Helical" evidence="1">
    <location>
        <begin position="7"/>
        <end position="32"/>
    </location>
</feature>
<proteinExistence type="predicted"/>
<dbReference type="RefSeq" id="WP_206557585.1">
    <property type="nucleotide sequence ID" value="NZ_JAFKDB010000015.1"/>
</dbReference>
<evidence type="ECO:0000313" key="3">
    <source>
        <dbReference type="Proteomes" id="UP000664344"/>
    </source>
</evidence>
<keyword evidence="1" id="KW-1133">Transmembrane helix</keyword>
<feature type="transmembrane region" description="Helical" evidence="1">
    <location>
        <begin position="52"/>
        <end position="75"/>
    </location>
</feature>
<dbReference type="EMBL" id="JAFKDB010000015">
    <property type="protein sequence ID" value="MBN7770382.1"/>
    <property type="molecule type" value="Genomic_DNA"/>
</dbReference>
<accession>A0ABS3BI23</accession>
<name>A0ABS3BI23_9GAMM</name>
<evidence type="ECO:0000256" key="1">
    <source>
        <dbReference type="SAM" id="Phobius"/>
    </source>
</evidence>
<gene>
    <name evidence="2" type="ORF">JYP53_10770</name>
</gene>